<reference evidence="6 7" key="1">
    <citation type="journal article" date="2012" name="Science">
        <title>The Paleozoic origin of enzymatic lignin decomposition reconstructed from 31 fungal genomes.</title>
        <authorList>
            <person name="Floudas D."/>
            <person name="Binder M."/>
            <person name="Riley R."/>
            <person name="Barry K."/>
            <person name="Blanchette R.A."/>
            <person name="Henrissat B."/>
            <person name="Martinez A.T."/>
            <person name="Otillar R."/>
            <person name="Spatafora J.W."/>
            <person name="Yadav J.S."/>
            <person name="Aerts A."/>
            <person name="Benoit I."/>
            <person name="Boyd A."/>
            <person name="Carlson A."/>
            <person name="Copeland A."/>
            <person name="Coutinho P.M."/>
            <person name="de Vries R.P."/>
            <person name="Ferreira P."/>
            <person name="Findley K."/>
            <person name="Foster B."/>
            <person name="Gaskell J."/>
            <person name="Glotzer D."/>
            <person name="Gorecki P."/>
            <person name="Heitman J."/>
            <person name="Hesse C."/>
            <person name="Hori C."/>
            <person name="Igarashi K."/>
            <person name="Jurgens J.A."/>
            <person name="Kallen N."/>
            <person name="Kersten P."/>
            <person name="Kohler A."/>
            <person name="Kuees U."/>
            <person name="Kumar T.K.A."/>
            <person name="Kuo A."/>
            <person name="LaButti K."/>
            <person name="Larrondo L.F."/>
            <person name="Lindquist E."/>
            <person name="Ling A."/>
            <person name="Lombard V."/>
            <person name="Lucas S."/>
            <person name="Lundell T."/>
            <person name="Martin R."/>
            <person name="McLaughlin D.J."/>
            <person name="Morgenstern I."/>
            <person name="Morin E."/>
            <person name="Murat C."/>
            <person name="Nagy L.G."/>
            <person name="Nolan M."/>
            <person name="Ohm R.A."/>
            <person name="Patyshakuliyeva A."/>
            <person name="Rokas A."/>
            <person name="Ruiz-Duenas F.J."/>
            <person name="Sabat G."/>
            <person name="Salamov A."/>
            <person name="Samejima M."/>
            <person name="Schmutz J."/>
            <person name="Slot J.C."/>
            <person name="St John F."/>
            <person name="Stenlid J."/>
            <person name="Sun H."/>
            <person name="Sun S."/>
            <person name="Syed K."/>
            <person name="Tsang A."/>
            <person name="Wiebenga A."/>
            <person name="Young D."/>
            <person name="Pisabarro A."/>
            <person name="Eastwood D.C."/>
            <person name="Martin F."/>
            <person name="Cullen D."/>
            <person name="Grigoriev I.V."/>
            <person name="Hibbett D.S."/>
        </authorList>
    </citation>
    <scope>NUCLEOTIDE SEQUENCE [LARGE SCALE GENOMIC DNA]</scope>
    <source>
        <strain evidence="6 7">MD-104</strain>
    </source>
</reference>
<feature type="region of interest" description="Disordered" evidence="4">
    <location>
        <begin position="182"/>
        <end position="204"/>
    </location>
</feature>
<keyword evidence="1 3" id="KW-0238">DNA-binding</keyword>
<evidence type="ECO:0000256" key="1">
    <source>
        <dbReference type="ARBA" id="ARBA00023125"/>
    </source>
</evidence>
<dbReference type="InterPro" id="IPR009071">
    <property type="entry name" value="HMG_box_dom"/>
</dbReference>
<dbReference type="InterPro" id="IPR051356">
    <property type="entry name" value="SOX/SOX-like_TF"/>
</dbReference>
<feature type="region of interest" description="Disordered" evidence="4">
    <location>
        <begin position="237"/>
        <end position="267"/>
    </location>
</feature>
<evidence type="ECO:0000313" key="7">
    <source>
        <dbReference type="Proteomes" id="UP000218811"/>
    </source>
</evidence>
<gene>
    <name evidence="6" type="ORF">WOLCODRAFT_139780</name>
</gene>
<proteinExistence type="predicted"/>
<dbReference type="PANTHER" id="PTHR45789">
    <property type="entry name" value="FI18025P1"/>
    <property type="match status" value="1"/>
</dbReference>
<accession>A0A2H3J0E7</accession>
<feature type="DNA-binding region" description="HMG box" evidence="3">
    <location>
        <begin position="110"/>
        <end position="180"/>
    </location>
</feature>
<dbReference type="PANTHER" id="PTHR45789:SF2">
    <property type="entry name" value="FI18025P1"/>
    <property type="match status" value="1"/>
</dbReference>
<dbReference type="PROSITE" id="PS50118">
    <property type="entry name" value="HMG_BOX_2"/>
    <property type="match status" value="1"/>
</dbReference>
<dbReference type="OrthoDB" id="6247875at2759"/>
<evidence type="ECO:0000256" key="2">
    <source>
        <dbReference type="ARBA" id="ARBA00023242"/>
    </source>
</evidence>
<dbReference type="InterPro" id="IPR036910">
    <property type="entry name" value="HMG_box_dom_sf"/>
</dbReference>
<dbReference type="SMART" id="SM00398">
    <property type="entry name" value="HMG"/>
    <property type="match status" value="1"/>
</dbReference>
<organism evidence="6 7">
    <name type="scientific">Wolfiporia cocos (strain MD-104)</name>
    <name type="common">Brown rot fungus</name>
    <dbReference type="NCBI Taxonomy" id="742152"/>
    <lineage>
        <taxon>Eukaryota</taxon>
        <taxon>Fungi</taxon>
        <taxon>Dikarya</taxon>
        <taxon>Basidiomycota</taxon>
        <taxon>Agaricomycotina</taxon>
        <taxon>Agaricomycetes</taxon>
        <taxon>Polyporales</taxon>
        <taxon>Phaeolaceae</taxon>
        <taxon>Wolfiporia</taxon>
    </lineage>
</organism>
<evidence type="ECO:0000313" key="6">
    <source>
        <dbReference type="EMBL" id="PCH35175.1"/>
    </source>
</evidence>
<evidence type="ECO:0000256" key="4">
    <source>
        <dbReference type="SAM" id="MobiDB-lite"/>
    </source>
</evidence>
<feature type="compositionally biased region" description="Basic residues" evidence="4">
    <location>
        <begin position="182"/>
        <end position="193"/>
    </location>
</feature>
<feature type="region of interest" description="Disordered" evidence="4">
    <location>
        <begin position="401"/>
        <end position="466"/>
    </location>
</feature>
<dbReference type="EMBL" id="KB467843">
    <property type="protein sequence ID" value="PCH35175.1"/>
    <property type="molecule type" value="Genomic_DNA"/>
</dbReference>
<sequence>MPATRQPRGLAHRHRDSQAFADLGNLPPPVSPSKPAEQSPAAEAAQALAGVTFAPNVTPSSYVDPADASAEPLTEPVPPPSLRLPPDAESPGERGASKARKTKAHPAGHIPRPPNAFMLFRQYFLSHKHTPGAIDSHNNTRLSRLIGLEWRMLPALEREFFFKKAAIKKAEHKQMYPDYRYRPVHKKPRKPKRAPGADAPARPVPLSDEEDDFFGDDDQFAADAALLRASAAPSPASSATGVGFVPHANPNAPLQPPPLYAQRRRSSLPPPSILHHASAGLGANFGGAGINIPRLPSFLVPPGGARAPSPVSSIARSAHGAQIRRTSSAMGWLESVRQAQEWAVHRDLGFGAQADLAFWPQGAGVFAPQHHQPQHPQESFFAQQQGAQSAFDFSSYTLAQPAPGAAQGPYQEVSPLDDPRLAQDPFAPQPSPSAPAPAPAYAFPPHDPPAWLAPQPSPPPASASPASSAASEFVLAAPRPQTALSAWRPELNAYFDAGAPPPDAPLEGAGDAYFRSAAAAQAQVPASAHGSPYAYAHEVYAQGQEQAYAPGQEPAYAPAAYGDAQAPVFNENVFGGACDALLPGAEAGAFAQGPLLGYALAEEFPLFEAADRYEWADRQMRRSSLRGSFSGPATH</sequence>
<evidence type="ECO:0000256" key="3">
    <source>
        <dbReference type="PROSITE-ProRule" id="PRU00267"/>
    </source>
</evidence>
<dbReference type="OMA" id="AYAHEVY"/>
<keyword evidence="7" id="KW-1185">Reference proteome</keyword>
<feature type="region of interest" description="Disordered" evidence="4">
    <location>
        <begin position="1"/>
        <end position="112"/>
    </location>
</feature>
<feature type="compositionally biased region" description="Low complexity" evidence="4">
    <location>
        <begin position="194"/>
        <end position="204"/>
    </location>
</feature>
<dbReference type="Proteomes" id="UP000218811">
    <property type="component" value="Unassembled WGS sequence"/>
</dbReference>
<name>A0A2H3J0E7_WOLCO</name>
<protein>
    <recommendedName>
        <fullName evidence="5">HMG box domain-containing protein</fullName>
    </recommendedName>
</protein>
<dbReference type="GO" id="GO:0000978">
    <property type="term" value="F:RNA polymerase II cis-regulatory region sequence-specific DNA binding"/>
    <property type="evidence" value="ECO:0007669"/>
    <property type="project" value="TreeGrafter"/>
</dbReference>
<feature type="compositionally biased region" description="Low complexity" evidence="4">
    <location>
        <begin position="33"/>
        <end position="49"/>
    </location>
</feature>
<feature type="compositionally biased region" description="Low complexity" evidence="4">
    <location>
        <begin position="439"/>
        <end position="454"/>
    </location>
</feature>
<dbReference type="Pfam" id="PF00505">
    <property type="entry name" value="HMG_box"/>
    <property type="match status" value="1"/>
</dbReference>
<dbReference type="STRING" id="742152.A0A2H3J0E7"/>
<feature type="domain" description="HMG box" evidence="5">
    <location>
        <begin position="110"/>
        <end position="180"/>
    </location>
</feature>
<feature type="compositionally biased region" description="Basic residues" evidence="4">
    <location>
        <begin position="97"/>
        <end position="106"/>
    </location>
</feature>
<dbReference type="GO" id="GO:0000981">
    <property type="term" value="F:DNA-binding transcription factor activity, RNA polymerase II-specific"/>
    <property type="evidence" value="ECO:0007669"/>
    <property type="project" value="TreeGrafter"/>
</dbReference>
<feature type="compositionally biased region" description="Pro residues" evidence="4">
    <location>
        <begin position="427"/>
        <end position="438"/>
    </location>
</feature>
<dbReference type="AlphaFoldDB" id="A0A2H3J0E7"/>
<dbReference type="Gene3D" id="1.10.30.10">
    <property type="entry name" value="High mobility group box domain"/>
    <property type="match status" value="1"/>
</dbReference>
<dbReference type="SUPFAM" id="SSF47095">
    <property type="entry name" value="HMG-box"/>
    <property type="match status" value="1"/>
</dbReference>
<dbReference type="GO" id="GO:0005634">
    <property type="term" value="C:nucleus"/>
    <property type="evidence" value="ECO:0007669"/>
    <property type="project" value="UniProtKB-UniRule"/>
</dbReference>
<dbReference type="CDD" id="cd01389">
    <property type="entry name" value="HMG-box_ROX1-like"/>
    <property type="match status" value="1"/>
</dbReference>
<keyword evidence="2 3" id="KW-0539">Nucleus</keyword>
<evidence type="ECO:0000259" key="5">
    <source>
        <dbReference type="PROSITE" id="PS50118"/>
    </source>
</evidence>